<feature type="domain" description="RRM" evidence="5">
    <location>
        <begin position="170"/>
        <end position="247"/>
    </location>
</feature>
<dbReference type="SUPFAM" id="SSF57756">
    <property type="entry name" value="Retrovirus zinc finger-like domains"/>
    <property type="match status" value="3"/>
</dbReference>
<dbReference type="Pfam" id="PF00076">
    <property type="entry name" value="RRM_1"/>
    <property type="match status" value="2"/>
</dbReference>
<dbReference type="InterPro" id="IPR000504">
    <property type="entry name" value="RRM_dom"/>
</dbReference>
<keyword evidence="2" id="KW-0862">Zinc</keyword>
<keyword evidence="2" id="KW-0479">Metal-binding</keyword>
<evidence type="ECO:0000256" key="2">
    <source>
        <dbReference type="PROSITE-ProRule" id="PRU00047"/>
    </source>
</evidence>
<feature type="region of interest" description="Disordered" evidence="4">
    <location>
        <begin position="14"/>
        <end position="149"/>
    </location>
</feature>
<dbReference type="Gene3D" id="4.10.60.10">
    <property type="entry name" value="Zinc finger, CCHC-type"/>
    <property type="match status" value="3"/>
</dbReference>
<dbReference type="PANTHER" id="PTHR23236:SF24">
    <property type="entry name" value="PHRAGMOPLASTIN INTERACTING PROTEIN 1"/>
    <property type="match status" value="1"/>
</dbReference>
<dbReference type="GO" id="GO:0003723">
    <property type="term" value="F:RNA binding"/>
    <property type="evidence" value="ECO:0007669"/>
    <property type="project" value="UniProtKB-UniRule"/>
</dbReference>
<dbReference type="InterPro" id="IPR001878">
    <property type="entry name" value="Znf_CCHC"/>
</dbReference>
<dbReference type="GO" id="GO:0008270">
    <property type="term" value="F:zinc ion binding"/>
    <property type="evidence" value="ECO:0007669"/>
    <property type="project" value="UniProtKB-KW"/>
</dbReference>
<feature type="compositionally biased region" description="Basic residues" evidence="4">
    <location>
        <begin position="118"/>
        <end position="133"/>
    </location>
</feature>
<dbReference type="InterPro" id="IPR012677">
    <property type="entry name" value="Nucleotide-bd_a/b_plait_sf"/>
</dbReference>
<feature type="compositionally biased region" description="Low complexity" evidence="4">
    <location>
        <begin position="436"/>
        <end position="450"/>
    </location>
</feature>
<evidence type="ECO:0000259" key="5">
    <source>
        <dbReference type="PROSITE" id="PS50102"/>
    </source>
</evidence>
<feature type="compositionally biased region" description="Basic residues" evidence="4">
    <location>
        <begin position="51"/>
        <end position="61"/>
    </location>
</feature>
<dbReference type="InterPro" id="IPR035979">
    <property type="entry name" value="RBD_domain_sf"/>
</dbReference>
<dbReference type="SMART" id="SM00360">
    <property type="entry name" value="RRM"/>
    <property type="match status" value="2"/>
</dbReference>
<sequence length="570" mass="61242">MVLSNKKLKQKLREELAKSLSESVAGADSNKDPVTESQTQSLKLLLDSATRRRLRLSKREKRRETVSLRAPEAENGGNRGEEDGKGSGSEGLPEKKRKRKREEGNGDVLGSEGNGVVKKSKKKKKKKNKKNNKGKNEEGKEAAKLGNEEQMVMETNEKVESSQANGSATTKVYVGGIPYYSTEDDIRSYFEGCGSITEVDCMTFPESGKFRGIAIIGFKTEAAAKRALALNGSDMGGLFLTIQPYKVNRTNKTSDFAPKVMEGYNRIYVGNLAWDITEDKLKNFFSDCKVSSIRFGMDKETGEFRGYAHVDFSDSLSLTMALKLDQKVVCGRPAKISCAVPLKKAQANTRSVPKTTETAPTTAETAPITTEIADTDSGSTSVAITGKMKRRTCYECGEKGHIFSDCPKQKTTSSTNAAADCPNKQTAPTAMEIAPTTTETAPTTTKTADTNSGSTSVVSAGKVKRRTCYECGEKGHISSDCPKKQTTGSTNAAADCPNKQTAPTAVEIAPTTTETAPTTTKSADANSGLTLVVSAGKIKRRTCYECGEKGHISSDCPKKQTAGLTSATAN</sequence>
<dbReference type="PROSITE" id="PS50102">
    <property type="entry name" value="RRM"/>
    <property type="match status" value="2"/>
</dbReference>
<dbReference type="PANTHER" id="PTHR23236">
    <property type="entry name" value="EUKARYOTIC TRANSLATION INITIATION FACTOR 4B/4H"/>
    <property type="match status" value="1"/>
</dbReference>
<evidence type="ECO:0000256" key="3">
    <source>
        <dbReference type="PROSITE-ProRule" id="PRU00176"/>
    </source>
</evidence>
<gene>
    <name evidence="7" type="ORF">TIFTF001_026391</name>
</gene>
<feature type="domain" description="CCHC-type" evidence="6">
    <location>
        <begin position="393"/>
        <end position="408"/>
    </location>
</feature>
<dbReference type="SUPFAM" id="SSF54928">
    <property type="entry name" value="RNA-binding domain, RBD"/>
    <property type="match status" value="2"/>
</dbReference>
<dbReference type="Proteomes" id="UP001187192">
    <property type="component" value="Unassembled WGS sequence"/>
</dbReference>
<feature type="region of interest" description="Disordered" evidence="4">
    <location>
        <begin position="549"/>
        <end position="570"/>
    </location>
</feature>
<dbReference type="EMBL" id="BTGU01000069">
    <property type="protein sequence ID" value="GMN57281.1"/>
    <property type="molecule type" value="Genomic_DNA"/>
</dbReference>
<evidence type="ECO:0000259" key="6">
    <source>
        <dbReference type="PROSITE" id="PS50158"/>
    </source>
</evidence>
<protein>
    <submittedName>
        <fullName evidence="7">Uncharacterized protein</fullName>
    </submittedName>
</protein>
<keyword evidence="2" id="KW-0863">Zinc-finger</keyword>
<dbReference type="InterPro" id="IPR036875">
    <property type="entry name" value="Znf_CCHC_sf"/>
</dbReference>
<organism evidence="7 8">
    <name type="scientific">Ficus carica</name>
    <name type="common">Common fig</name>
    <dbReference type="NCBI Taxonomy" id="3494"/>
    <lineage>
        <taxon>Eukaryota</taxon>
        <taxon>Viridiplantae</taxon>
        <taxon>Streptophyta</taxon>
        <taxon>Embryophyta</taxon>
        <taxon>Tracheophyta</taxon>
        <taxon>Spermatophyta</taxon>
        <taxon>Magnoliopsida</taxon>
        <taxon>eudicotyledons</taxon>
        <taxon>Gunneridae</taxon>
        <taxon>Pentapetalae</taxon>
        <taxon>rosids</taxon>
        <taxon>fabids</taxon>
        <taxon>Rosales</taxon>
        <taxon>Moraceae</taxon>
        <taxon>Ficeae</taxon>
        <taxon>Ficus</taxon>
    </lineage>
</organism>
<comment type="caution">
    <text evidence="7">The sequence shown here is derived from an EMBL/GenBank/DDBJ whole genome shotgun (WGS) entry which is preliminary data.</text>
</comment>
<evidence type="ECO:0000256" key="4">
    <source>
        <dbReference type="SAM" id="MobiDB-lite"/>
    </source>
</evidence>
<dbReference type="CDD" id="cd12271">
    <property type="entry name" value="RRM1_PHIP1"/>
    <property type="match status" value="1"/>
</dbReference>
<keyword evidence="8" id="KW-1185">Reference proteome</keyword>
<dbReference type="PROSITE" id="PS50158">
    <property type="entry name" value="ZF_CCHC"/>
    <property type="match status" value="3"/>
</dbReference>
<dbReference type="Pfam" id="PF00098">
    <property type="entry name" value="zf-CCHC"/>
    <property type="match status" value="3"/>
</dbReference>
<feature type="domain" description="CCHC-type" evidence="6">
    <location>
        <begin position="543"/>
        <end position="558"/>
    </location>
</feature>
<feature type="region of interest" description="Disordered" evidence="4">
    <location>
        <begin position="436"/>
        <end position="457"/>
    </location>
</feature>
<name>A0AA88DL28_FICCA</name>
<reference evidence="7" key="1">
    <citation type="submission" date="2023-07" db="EMBL/GenBank/DDBJ databases">
        <title>draft genome sequence of fig (Ficus carica).</title>
        <authorList>
            <person name="Takahashi T."/>
            <person name="Nishimura K."/>
        </authorList>
    </citation>
    <scope>NUCLEOTIDE SEQUENCE</scope>
</reference>
<feature type="compositionally biased region" description="Basic and acidic residues" evidence="4">
    <location>
        <begin position="549"/>
        <end position="558"/>
    </location>
</feature>
<feature type="domain" description="CCHC-type" evidence="6">
    <location>
        <begin position="468"/>
        <end position="483"/>
    </location>
</feature>
<evidence type="ECO:0000256" key="1">
    <source>
        <dbReference type="ARBA" id="ARBA00022884"/>
    </source>
</evidence>
<evidence type="ECO:0000313" key="8">
    <source>
        <dbReference type="Proteomes" id="UP001187192"/>
    </source>
</evidence>
<evidence type="ECO:0000313" key="7">
    <source>
        <dbReference type="EMBL" id="GMN57281.1"/>
    </source>
</evidence>
<dbReference type="Gene3D" id="3.30.70.330">
    <property type="match status" value="2"/>
</dbReference>
<dbReference type="SMART" id="SM00343">
    <property type="entry name" value="ZnF_C2HC"/>
    <property type="match status" value="3"/>
</dbReference>
<proteinExistence type="predicted"/>
<keyword evidence="1 3" id="KW-0694">RNA-binding</keyword>
<feature type="domain" description="RRM" evidence="5">
    <location>
        <begin position="265"/>
        <end position="341"/>
    </location>
</feature>
<dbReference type="InterPro" id="IPR034361">
    <property type="entry name" value="PHIP1_RRM1"/>
</dbReference>
<feature type="compositionally biased region" description="Basic and acidic residues" evidence="4">
    <location>
        <begin position="134"/>
        <end position="147"/>
    </location>
</feature>
<dbReference type="AlphaFoldDB" id="A0AA88DL28"/>
<accession>A0AA88DL28</accession>